<sequence length="66" mass="7435">MSDKITLKALCAELNVEPRLAREKLRIAARESKKHPNLAKAHKPRQPWEWTKGSSAENEARAALTS</sequence>
<feature type="region of interest" description="Disordered" evidence="1">
    <location>
        <begin position="30"/>
        <end position="66"/>
    </location>
</feature>
<dbReference type="EMBL" id="BJYU01000204">
    <property type="protein sequence ID" value="GEO18536.1"/>
    <property type="molecule type" value="Genomic_DNA"/>
</dbReference>
<name>A0A512C2U5_9HYPH</name>
<dbReference type="AlphaFoldDB" id="A0A512C2U5"/>
<proteinExistence type="predicted"/>
<comment type="caution">
    <text evidence="2">The sequence shown here is derived from an EMBL/GenBank/DDBJ whole genome shotgun (WGS) entry which is preliminary data.</text>
</comment>
<keyword evidence="3" id="KW-1185">Reference proteome</keyword>
<reference evidence="2 3" key="1">
    <citation type="submission" date="2019-07" db="EMBL/GenBank/DDBJ databases">
        <title>Whole genome shotgun sequence of Microvirga aerophila NBRC 106136.</title>
        <authorList>
            <person name="Hosoyama A."/>
            <person name="Uohara A."/>
            <person name="Ohji S."/>
            <person name="Ichikawa N."/>
        </authorList>
    </citation>
    <scope>NUCLEOTIDE SEQUENCE [LARGE SCALE GENOMIC DNA]</scope>
    <source>
        <strain evidence="2 3">NBRC 106136</strain>
    </source>
</reference>
<dbReference type="Proteomes" id="UP000321085">
    <property type="component" value="Unassembled WGS sequence"/>
</dbReference>
<accession>A0A512C2U5</accession>
<evidence type="ECO:0000313" key="2">
    <source>
        <dbReference type="EMBL" id="GEO18536.1"/>
    </source>
</evidence>
<gene>
    <name evidence="2" type="ORF">MAE02_62320</name>
</gene>
<organism evidence="2 3">
    <name type="scientific">Microvirga aerophila</name>
    <dbReference type="NCBI Taxonomy" id="670291"/>
    <lineage>
        <taxon>Bacteria</taxon>
        <taxon>Pseudomonadati</taxon>
        <taxon>Pseudomonadota</taxon>
        <taxon>Alphaproteobacteria</taxon>
        <taxon>Hyphomicrobiales</taxon>
        <taxon>Methylobacteriaceae</taxon>
        <taxon>Microvirga</taxon>
    </lineage>
</organism>
<protein>
    <submittedName>
        <fullName evidence="2">Uncharacterized protein</fullName>
    </submittedName>
</protein>
<evidence type="ECO:0000313" key="3">
    <source>
        <dbReference type="Proteomes" id="UP000321085"/>
    </source>
</evidence>
<feature type="compositionally biased region" description="Basic residues" evidence="1">
    <location>
        <begin position="32"/>
        <end position="45"/>
    </location>
</feature>
<evidence type="ECO:0000256" key="1">
    <source>
        <dbReference type="SAM" id="MobiDB-lite"/>
    </source>
</evidence>